<dbReference type="RefSeq" id="WP_005740428.1">
    <property type="nucleotide sequence ID" value="NZ_CP026562.1"/>
</dbReference>
<dbReference type="AlphaFoldDB" id="A0AAD0DYH1"/>
<proteinExistence type="predicted"/>
<organism evidence="1 2">
    <name type="scientific">Pseudomonas avellanae</name>
    <dbReference type="NCBI Taxonomy" id="46257"/>
    <lineage>
        <taxon>Bacteria</taxon>
        <taxon>Pseudomonadati</taxon>
        <taxon>Pseudomonadota</taxon>
        <taxon>Gammaproteobacteria</taxon>
        <taxon>Pseudomonadales</taxon>
        <taxon>Pseudomonadaceae</taxon>
        <taxon>Pseudomonas</taxon>
    </lineage>
</organism>
<name>A0AAD0DYH1_9PSED</name>
<dbReference type="EMBL" id="CP026562">
    <property type="protein sequence ID" value="AVB18493.1"/>
    <property type="molecule type" value="Genomic_DNA"/>
</dbReference>
<sequence length="197" mass="21793">MSLDNNITEEEVLLAFSVEEYHDSCTLERYVKRYPQHASALVDCSIEFMLGDELIESAKIPATDAAINKAWSQIESSLNFSQKQNSCMNPFAQLSSSAFRDLARKINVNGLFLGRVRDRGIKVSTFPVEFVARLASELGGSVDNMLAYLSNPPNIDSSQSFRSSEKPTASEQISFDDAVETSQLTINQKDALLALRG</sequence>
<evidence type="ECO:0000313" key="2">
    <source>
        <dbReference type="Proteomes" id="UP000236903"/>
    </source>
</evidence>
<evidence type="ECO:0000313" key="1">
    <source>
        <dbReference type="EMBL" id="AVB18493.1"/>
    </source>
</evidence>
<gene>
    <name evidence="1" type="ORF">BKM03_03765</name>
</gene>
<dbReference type="KEGG" id="pavl:BKM03_03765"/>
<protein>
    <submittedName>
        <fullName evidence="1">Uncharacterized protein</fullName>
    </submittedName>
</protein>
<accession>A0AAD0DYH1</accession>
<reference evidence="1 2" key="1">
    <citation type="submission" date="2018-02" db="EMBL/GenBank/DDBJ databases">
        <title>Comparative genomics of Pseudomonas syringae.</title>
        <authorList>
            <person name="Hulin M.T."/>
        </authorList>
    </citation>
    <scope>NUCLEOTIDE SEQUENCE [LARGE SCALE GENOMIC DNA]</scope>
    <source>
        <strain evidence="1 2">R2leaf</strain>
    </source>
</reference>
<dbReference type="Proteomes" id="UP000236903">
    <property type="component" value="Chromosome"/>
</dbReference>